<dbReference type="PANTHER" id="PTHR10322:SF23">
    <property type="entry name" value="DNA POLYMERASE DELTA CATALYTIC SUBUNIT"/>
    <property type="match status" value="1"/>
</dbReference>
<keyword evidence="2 8" id="KW-0808">Transferase</keyword>
<dbReference type="SUPFAM" id="SSF56672">
    <property type="entry name" value="DNA/RNA polymerases"/>
    <property type="match status" value="1"/>
</dbReference>
<dbReference type="GO" id="GO:0006297">
    <property type="term" value="P:nucleotide-excision repair, DNA gap filling"/>
    <property type="evidence" value="ECO:0007669"/>
    <property type="project" value="TreeGrafter"/>
</dbReference>
<keyword evidence="13" id="KW-1185">Reference proteome</keyword>
<dbReference type="AlphaFoldDB" id="U6M4G8"/>
<evidence type="ECO:0000256" key="4">
    <source>
        <dbReference type="ARBA" id="ARBA00022705"/>
    </source>
</evidence>
<name>U6M4G8_EIMMA</name>
<dbReference type="VEuPathDB" id="ToxoDB:EMWEY_00055030"/>
<dbReference type="InterPro" id="IPR036397">
    <property type="entry name" value="RNaseH_sf"/>
</dbReference>
<dbReference type="EMBL" id="HG718973">
    <property type="protein sequence ID" value="CDJ56550.1"/>
    <property type="molecule type" value="Genomic_DNA"/>
</dbReference>
<reference evidence="12" key="1">
    <citation type="submission" date="2013-10" db="EMBL/GenBank/DDBJ databases">
        <title>Genomic analysis of the causative agents of coccidiosis in chickens.</title>
        <authorList>
            <person name="Reid A.J."/>
            <person name="Blake D."/>
            <person name="Billington K."/>
            <person name="Browne H."/>
            <person name="Dunn M."/>
            <person name="Hung S."/>
            <person name="Kawahara F."/>
            <person name="Miranda-Saavedra D."/>
            <person name="Mourier T."/>
            <person name="Nagra H."/>
            <person name="Otto T.D."/>
            <person name="Rawlings N."/>
            <person name="Sanchez A."/>
            <person name="Sanders M."/>
            <person name="Subramaniam C."/>
            <person name="Tay Y."/>
            <person name="Dear P."/>
            <person name="Doerig C."/>
            <person name="Gruber A."/>
            <person name="Parkinson J."/>
            <person name="Shirley M."/>
            <person name="Wan K.L."/>
            <person name="Berriman M."/>
            <person name="Tomley F."/>
            <person name="Pain A."/>
        </authorList>
    </citation>
    <scope>NUCLEOTIDE SEQUENCE [LARGE SCALE GENOMIC DNA]</scope>
    <source>
        <strain evidence="12">Weybridge</strain>
    </source>
</reference>
<dbReference type="SUPFAM" id="SSF53098">
    <property type="entry name" value="Ribonuclease H-like"/>
    <property type="match status" value="1"/>
</dbReference>
<dbReference type="InterPro" id="IPR050240">
    <property type="entry name" value="DNA_pol_type-B"/>
</dbReference>
<dbReference type="InterPro" id="IPR017964">
    <property type="entry name" value="DNA-dir_DNA_pol_B_CS"/>
</dbReference>
<dbReference type="InterPro" id="IPR006133">
    <property type="entry name" value="DNA-dir_DNA_pol_B_exonuc"/>
</dbReference>
<dbReference type="GO" id="GO:0006287">
    <property type="term" value="P:base-excision repair, gap-filling"/>
    <property type="evidence" value="ECO:0007669"/>
    <property type="project" value="TreeGrafter"/>
</dbReference>
<evidence type="ECO:0000256" key="5">
    <source>
        <dbReference type="ARBA" id="ARBA00022932"/>
    </source>
</evidence>
<protein>
    <recommendedName>
        <fullName evidence="8">DNA polymerase</fullName>
        <ecNumber evidence="8">2.7.7.7</ecNumber>
    </recommendedName>
</protein>
<dbReference type="InterPro" id="IPR006134">
    <property type="entry name" value="DNA-dir_DNA_pol_B_multi_dom"/>
</dbReference>
<keyword evidence="6 8" id="KW-0238">DNA-binding</keyword>
<dbReference type="GO" id="GO:0003677">
    <property type="term" value="F:DNA binding"/>
    <property type="evidence" value="ECO:0007669"/>
    <property type="project" value="UniProtKB-KW"/>
</dbReference>
<evidence type="ECO:0000256" key="9">
    <source>
        <dbReference type="SAM" id="MobiDB-lite"/>
    </source>
</evidence>
<feature type="region of interest" description="Disordered" evidence="9">
    <location>
        <begin position="221"/>
        <end position="240"/>
    </location>
</feature>
<keyword evidence="5 8" id="KW-0239">DNA-directed DNA polymerase</keyword>
<evidence type="ECO:0000256" key="7">
    <source>
        <dbReference type="ARBA" id="ARBA00049244"/>
    </source>
</evidence>
<dbReference type="Gene3D" id="3.30.420.10">
    <property type="entry name" value="Ribonuclease H-like superfamily/Ribonuclease H"/>
    <property type="match status" value="1"/>
</dbReference>
<evidence type="ECO:0000256" key="2">
    <source>
        <dbReference type="ARBA" id="ARBA00022679"/>
    </source>
</evidence>
<dbReference type="GO" id="GO:0003887">
    <property type="term" value="F:DNA-directed DNA polymerase activity"/>
    <property type="evidence" value="ECO:0007669"/>
    <property type="project" value="UniProtKB-KW"/>
</dbReference>
<dbReference type="Gene3D" id="3.90.1600.10">
    <property type="entry name" value="Palm domain of DNA polymerase"/>
    <property type="match status" value="1"/>
</dbReference>
<dbReference type="Pfam" id="PF03104">
    <property type="entry name" value="DNA_pol_B_exo1"/>
    <property type="match status" value="1"/>
</dbReference>
<dbReference type="FunFam" id="3.30.420.10:FF:000004">
    <property type="entry name" value="DNA polymerase"/>
    <property type="match status" value="1"/>
</dbReference>
<dbReference type="Gene3D" id="2.40.50.730">
    <property type="match status" value="1"/>
</dbReference>
<accession>U6M4G8</accession>
<evidence type="ECO:0000256" key="3">
    <source>
        <dbReference type="ARBA" id="ARBA00022695"/>
    </source>
</evidence>
<dbReference type="SMART" id="SM00486">
    <property type="entry name" value="POLBc"/>
    <property type="match status" value="1"/>
</dbReference>
<comment type="catalytic activity">
    <reaction evidence="7 8">
        <text>DNA(n) + a 2'-deoxyribonucleoside 5'-triphosphate = DNA(n+1) + diphosphate</text>
        <dbReference type="Rhea" id="RHEA:22508"/>
        <dbReference type="Rhea" id="RHEA-COMP:17339"/>
        <dbReference type="Rhea" id="RHEA-COMP:17340"/>
        <dbReference type="ChEBI" id="CHEBI:33019"/>
        <dbReference type="ChEBI" id="CHEBI:61560"/>
        <dbReference type="ChEBI" id="CHEBI:173112"/>
        <dbReference type="EC" id="2.7.7.7"/>
    </reaction>
</comment>
<sequence>MLVLQEHLLKSHAQGKTFERRILDVRLEEKESLMYYSPSKACQVFFRVTAASPQLIGSIRSFIESGIRLRVPEGFGSASGQQLTLPNTAFEANIPFVLRFMVDAQVTGCCWLKGSCFVLPYLFELLVISKELPRVPCMFAAAKKGHYVVRPSSLRESRCQEEVDVHYADIEALPLQGEFQSLPPLRMLSFDIECVKANGQGFPEAQEDPVIQISSIVEEQRREKTQNDKAQPPGTSSNDATDQPLCRVIFALNECAPIAGAWVFWFEDEAEMLIKWAEFVREVDPDFLTGYNCINFDLCYLLTRATALKAEGVNCLSRLKAFESRISDTRFSSRALGTHDNKEIPVEGRVQFDVLELVRRDYKLKSYSLNFVSSEFLKEQKPSSFELIQQTYKSVMLHQEDVHYSMIGDLFRGSPTTRRRIAVYCLKDALLPLRLLSKLLFLFNYVEMSRVTGTPLTYLLTRQLHYLVPSVKRVGGDRDDKYEGATVLEPLKGFYNMPISTLDFASLYPSIMMAHNICYSTLVKGADVQALQPEILTHTTSSPRHTFVKASVRRGVLPMIVEELIAARKVAKAEMSKAQDKFMKSVLNGRQLALKITANSVYGYTGATVGGQLPCLEVATSITCFGRDMIEYTKRRVEDLYTKANGYPHNAVVVYGDTDSVMIRFGTDSIQEAMELGREAANKISGEFIRPIKLEFEKVYCPFLLMNKKRYAGLLYTNPTHYDKIDSKGIEVKPSAICSFVTVVLFVACI</sequence>
<dbReference type="GO" id="GO:0043625">
    <property type="term" value="C:delta DNA polymerase complex"/>
    <property type="evidence" value="ECO:0007669"/>
    <property type="project" value="TreeGrafter"/>
</dbReference>
<dbReference type="GO" id="GO:0008296">
    <property type="term" value="F:3'-5'-DNA exonuclease activity"/>
    <property type="evidence" value="ECO:0007669"/>
    <property type="project" value="TreeGrafter"/>
</dbReference>
<dbReference type="PANTHER" id="PTHR10322">
    <property type="entry name" value="DNA POLYMERASE CATALYTIC SUBUNIT"/>
    <property type="match status" value="1"/>
</dbReference>
<evidence type="ECO:0000313" key="12">
    <source>
        <dbReference type="EMBL" id="CDJ56550.1"/>
    </source>
</evidence>
<dbReference type="CDD" id="cd05777">
    <property type="entry name" value="DNA_polB_delta_exo"/>
    <property type="match status" value="1"/>
</dbReference>
<evidence type="ECO:0000313" key="13">
    <source>
        <dbReference type="Proteomes" id="UP000030763"/>
    </source>
</evidence>
<dbReference type="Proteomes" id="UP000030763">
    <property type="component" value="Unassembled WGS sequence"/>
</dbReference>
<gene>
    <name evidence="12" type="ORF">EMWEY_00055030</name>
</gene>
<dbReference type="PRINTS" id="PR00106">
    <property type="entry name" value="DNAPOLB"/>
</dbReference>
<evidence type="ECO:0000259" key="11">
    <source>
        <dbReference type="Pfam" id="PF03104"/>
    </source>
</evidence>
<evidence type="ECO:0000259" key="10">
    <source>
        <dbReference type="Pfam" id="PF00136"/>
    </source>
</evidence>
<dbReference type="InterPro" id="IPR012337">
    <property type="entry name" value="RNaseH-like_sf"/>
</dbReference>
<evidence type="ECO:0000256" key="1">
    <source>
        <dbReference type="ARBA" id="ARBA00005755"/>
    </source>
</evidence>
<dbReference type="EC" id="2.7.7.7" evidence="8"/>
<dbReference type="InterPro" id="IPR006172">
    <property type="entry name" value="DNA-dir_DNA_pol_B"/>
</dbReference>
<dbReference type="GO" id="GO:0045004">
    <property type="term" value="P:DNA replication proofreading"/>
    <property type="evidence" value="ECO:0007669"/>
    <property type="project" value="TreeGrafter"/>
</dbReference>
<dbReference type="Gene3D" id="1.10.287.690">
    <property type="entry name" value="Helix hairpin bin"/>
    <property type="match status" value="1"/>
</dbReference>
<dbReference type="Pfam" id="PF00136">
    <property type="entry name" value="DNA_pol_B"/>
    <property type="match status" value="1"/>
</dbReference>
<feature type="domain" description="DNA-directed DNA polymerase family B exonuclease" evidence="11">
    <location>
        <begin position="89"/>
        <end position="371"/>
    </location>
</feature>
<dbReference type="OrthoDB" id="2414538at2759"/>
<proteinExistence type="inferred from homology"/>
<dbReference type="GeneID" id="25339489"/>
<keyword evidence="4 8" id="KW-0235">DNA replication</keyword>
<dbReference type="InterPro" id="IPR023211">
    <property type="entry name" value="DNA_pol_palm_dom_sf"/>
</dbReference>
<comment type="similarity">
    <text evidence="1 8">Belongs to the DNA polymerase type-B family.</text>
</comment>
<dbReference type="InterPro" id="IPR043502">
    <property type="entry name" value="DNA/RNA_pol_sf"/>
</dbReference>
<dbReference type="PROSITE" id="PS00116">
    <property type="entry name" value="DNA_POLYMERASE_B"/>
    <property type="match status" value="1"/>
</dbReference>
<reference evidence="12" key="2">
    <citation type="submission" date="2013-10" db="EMBL/GenBank/DDBJ databases">
        <authorList>
            <person name="Aslett M."/>
        </authorList>
    </citation>
    <scope>NUCLEOTIDE SEQUENCE [LARGE SCALE GENOMIC DNA]</scope>
    <source>
        <strain evidence="12">Weybridge</strain>
    </source>
</reference>
<dbReference type="RefSeq" id="XP_013333201.1">
    <property type="nucleotide sequence ID" value="XM_013477747.1"/>
</dbReference>
<evidence type="ECO:0000256" key="6">
    <source>
        <dbReference type="ARBA" id="ARBA00023125"/>
    </source>
</evidence>
<feature type="domain" description="DNA-directed DNA polymerase family B multifunctional" evidence="10">
    <location>
        <begin position="462"/>
        <end position="743"/>
    </location>
</feature>
<dbReference type="GO" id="GO:0000166">
    <property type="term" value="F:nucleotide binding"/>
    <property type="evidence" value="ECO:0007669"/>
    <property type="project" value="InterPro"/>
</dbReference>
<keyword evidence="3 8" id="KW-0548">Nucleotidyltransferase</keyword>
<dbReference type="Gene3D" id="3.30.342.10">
    <property type="entry name" value="DNA Polymerase, chain B, domain 1"/>
    <property type="match status" value="1"/>
</dbReference>
<evidence type="ECO:0000256" key="8">
    <source>
        <dbReference type="RuleBase" id="RU000442"/>
    </source>
</evidence>
<organism evidence="12 13">
    <name type="scientific">Eimeria maxima</name>
    <name type="common">Coccidian parasite</name>
    <dbReference type="NCBI Taxonomy" id="5804"/>
    <lineage>
        <taxon>Eukaryota</taxon>
        <taxon>Sar</taxon>
        <taxon>Alveolata</taxon>
        <taxon>Apicomplexa</taxon>
        <taxon>Conoidasida</taxon>
        <taxon>Coccidia</taxon>
        <taxon>Eucoccidiorida</taxon>
        <taxon>Eimeriorina</taxon>
        <taxon>Eimeriidae</taxon>
        <taxon>Eimeria</taxon>
    </lineage>
</organism>